<evidence type="ECO:0000256" key="5">
    <source>
        <dbReference type="ARBA" id="ARBA00023163"/>
    </source>
</evidence>
<keyword evidence="3" id="KW-0805">Transcription regulation</keyword>
<dbReference type="Gene3D" id="1.10.10.10">
    <property type="entry name" value="Winged helix-like DNA-binding domain superfamily/Winged helix DNA-binding domain"/>
    <property type="match status" value="1"/>
</dbReference>
<evidence type="ECO:0000256" key="6">
    <source>
        <dbReference type="PROSITE-ProRule" id="PRU00169"/>
    </source>
</evidence>
<dbReference type="FunFam" id="1.10.10.10:FF:000005">
    <property type="entry name" value="Two-component system response regulator"/>
    <property type="match status" value="1"/>
</dbReference>
<proteinExistence type="predicted"/>
<evidence type="ECO:0000256" key="4">
    <source>
        <dbReference type="ARBA" id="ARBA00023125"/>
    </source>
</evidence>
<dbReference type="PANTHER" id="PTHR48111:SF28">
    <property type="entry name" value="TRANSCRIPTIONAL REGULATORY PROTEIN TCRX-RELATED"/>
    <property type="match status" value="1"/>
</dbReference>
<dbReference type="Proteomes" id="UP000245697">
    <property type="component" value="Unassembled WGS sequence"/>
</dbReference>
<dbReference type="EMBL" id="QGGR01000022">
    <property type="protein sequence ID" value="PWK39439.1"/>
    <property type="molecule type" value="Genomic_DNA"/>
</dbReference>
<reference evidence="10 11" key="1">
    <citation type="submission" date="2018-05" db="EMBL/GenBank/DDBJ databases">
        <title>Genomic Encyclopedia of Archaeal and Bacterial Type Strains, Phase II (KMG-II): from individual species to whole genera.</title>
        <authorList>
            <person name="Goeker M."/>
        </authorList>
    </citation>
    <scope>NUCLEOTIDE SEQUENCE [LARGE SCALE GENOMIC DNA]</scope>
    <source>
        <strain evidence="10 11">DSM 45184</strain>
    </source>
</reference>
<sequence>MVDDEPNISELLGTALRFVGYDVRTAGDAGQALAVAESFRPDLVVLDVMLPDLDGFQVCHRLRGLLPQIRVVFLTARNQAADAVTGLTDAGGDEYIRKPFDLDELIARVALVLRRGAVARPRRLHVADLVLDQDTYDVNRDDRPLSLSPTEFRLLNYLMLNTGRVVSKEQIRDQVWQYDFAGEVGVVENYISYLRRKLGDPPLIRTVRGVGYQLRSPRPGAV</sequence>
<dbReference type="InterPro" id="IPR036388">
    <property type="entry name" value="WH-like_DNA-bd_sf"/>
</dbReference>
<gene>
    <name evidence="10" type="ORF">BC793_12211</name>
</gene>
<feature type="DNA-binding region" description="OmpR/PhoB-type" evidence="7">
    <location>
        <begin position="121"/>
        <end position="216"/>
    </location>
</feature>
<keyword evidence="1 6" id="KW-0597">Phosphoprotein</keyword>
<evidence type="ECO:0000256" key="2">
    <source>
        <dbReference type="ARBA" id="ARBA00023012"/>
    </source>
</evidence>
<evidence type="ECO:0000259" key="9">
    <source>
        <dbReference type="PROSITE" id="PS51755"/>
    </source>
</evidence>
<dbReference type="GO" id="GO:0005829">
    <property type="term" value="C:cytosol"/>
    <property type="evidence" value="ECO:0007669"/>
    <property type="project" value="TreeGrafter"/>
</dbReference>
<keyword evidence="4 7" id="KW-0238">DNA-binding</keyword>
<evidence type="ECO:0000256" key="1">
    <source>
        <dbReference type="ARBA" id="ARBA00022553"/>
    </source>
</evidence>
<feature type="modified residue" description="4-aspartylphosphate" evidence="6">
    <location>
        <position position="47"/>
    </location>
</feature>
<dbReference type="Gene3D" id="6.10.250.690">
    <property type="match status" value="1"/>
</dbReference>
<dbReference type="SMART" id="SM00448">
    <property type="entry name" value="REC"/>
    <property type="match status" value="1"/>
</dbReference>
<dbReference type="InterPro" id="IPR039420">
    <property type="entry name" value="WalR-like"/>
</dbReference>
<evidence type="ECO:0000313" key="10">
    <source>
        <dbReference type="EMBL" id="PWK39439.1"/>
    </source>
</evidence>
<organism evidence="10 11">
    <name type="scientific">Actinoplanes xinjiangensis</name>
    <dbReference type="NCBI Taxonomy" id="512350"/>
    <lineage>
        <taxon>Bacteria</taxon>
        <taxon>Bacillati</taxon>
        <taxon>Actinomycetota</taxon>
        <taxon>Actinomycetes</taxon>
        <taxon>Micromonosporales</taxon>
        <taxon>Micromonosporaceae</taxon>
        <taxon>Actinoplanes</taxon>
    </lineage>
</organism>
<feature type="domain" description="OmpR/PhoB-type" evidence="9">
    <location>
        <begin position="121"/>
        <end position="216"/>
    </location>
</feature>
<dbReference type="SUPFAM" id="SSF52172">
    <property type="entry name" value="CheY-like"/>
    <property type="match status" value="1"/>
</dbReference>
<accession>A0A316F696</accession>
<evidence type="ECO:0000256" key="3">
    <source>
        <dbReference type="ARBA" id="ARBA00023015"/>
    </source>
</evidence>
<dbReference type="Pfam" id="PF00486">
    <property type="entry name" value="Trans_reg_C"/>
    <property type="match status" value="1"/>
</dbReference>
<dbReference type="AlphaFoldDB" id="A0A316F696"/>
<dbReference type="PROSITE" id="PS50110">
    <property type="entry name" value="RESPONSE_REGULATORY"/>
    <property type="match status" value="1"/>
</dbReference>
<name>A0A316F696_9ACTN</name>
<dbReference type="GO" id="GO:0000156">
    <property type="term" value="F:phosphorelay response regulator activity"/>
    <property type="evidence" value="ECO:0007669"/>
    <property type="project" value="TreeGrafter"/>
</dbReference>
<evidence type="ECO:0000313" key="11">
    <source>
        <dbReference type="Proteomes" id="UP000245697"/>
    </source>
</evidence>
<dbReference type="GO" id="GO:0032993">
    <property type="term" value="C:protein-DNA complex"/>
    <property type="evidence" value="ECO:0007669"/>
    <property type="project" value="TreeGrafter"/>
</dbReference>
<dbReference type="SMART" id="SM00862">
    <property type="entry name" value="Trans_reg_C"/>
    <property type="match status" value="1"/>
</dbReference>
<keyword evidence="2" id="KW-0902">Two-component regulatory system</keyword>
<evidence type="ECO:0000256" key="7">
    <source>
        <dbReference type="PROSITE-ProRule" id="PRU01091"/>
    </source>
</evidence>
<dbReference type="GO" id="GO:0000976">
    <property type="term" value="F:transcription cis-regulatory region binding"/>
    <property type="evidence" value="ECO:0007669"/>
    <property type="project" value="TreeGrafter"/>
</dbReference>
<keyword evidence="11" id="KW-1185">Reference proteome</keyword>
<dbReference type="InterPro" id="IPR011006">
    <property type="entry name" value="CheY-like_superfamily"/>
</dbReference>
<dbReference type="InterPro" id="IPR001867">
    <property type="entry name" value="OmpR/PhoB-type_DNA-bd"/>
</dbReference>
<dbReference type="Gene3D" id="3.40.50.2300">
    <property type="match status" value="1"/>
</dbReference>
<dbReference type="PROSITE" id="PS51755">
    <property type="entry name" value="OMPR_PHOB"/>
    <property type="match status" value="1"/>
</dbReference>
<dbReference type="Pfam" id="PF00072">
    <property type="entry name" value="Response_reg"/>
    <property type="match status" value="1"/>
</dbReference>
<keyword evidence="5" id="KW-0804">Transcription</keyword>
<dbReference type="PANTHER" id="PTHR48111">
    <property type="entry name" value="REGULATOR OF RPOS"/>
    <property type="match status" value="1"/>
</dbReference>
<feature type="domain" description="Response regulatory" evidence="8">
    <location>
        <begin position="1"/>
        <end position="113"/>
    </location>
</feature>
<evidence type="ECO:0000259" key="8">
    <source>
        <dbReference type="PROSITE" id="PS50110"/>
    </source>
</evidence>
<dbReference type="CDD" id="cd00383">
    <property type="entry name" value="trans_reg_C"/>
    <property type="match status" value="1"/>
</dbReference>
<comment type="caution">
    <text evidence="10">The sequence shown here is derived from an EMBL/GenBank/DDBJ whole genome shotgun (WGS) entry which is preliminary data.</text>
</comment>
<protein>
    <submittedName>
        <fullName evidence="10">Two-component system OmpR family response regulator</fullName>
    </submittedName>
</protein>
<dbReference type="InterPro" id="IPR001789">
    <property type="entry name" value="Sig_transdc_resp-reg_receiver"/>
</dbReference>
<dbReference type="GO" id="GO:0006355">
    <property type="term" value="P:regulation of DNA-templated transcription"/>
    <property type="evidence" value="ECO:0007669"/>
    <property type="project" value="InterPro"/>
</dbReference>